<evidence type="ECO:0000256" key="1">
    <source>
        <dbReference type="SAM" id="MobiDB-lite"/>
    </source>
</evidence>
<evidence type="ECO:0000313" key="3">
    <source>
        <dbReference type="EMBL" id="CAG6717858.1"/>
    </source>
</evidence>
<dbReference type="EMBL" id="HBUF01356544">
    <property type="protein sequence ID" value="CAG6717858.1"/>
    <property type="molecule type" value="Transcribed_RNA"/>
</dbReference>
<reference evidence="3" key="1">
    <citation type="submission" date="2021-05" db="EMBL/GenBank/DDBJ databases">
        <authorList>
            <person name="Alioto T."/>
            <person name="Alioto T."/>
            <person name="Gomez Garrido J."/>
        </authorList>
    </citation>
    <scope>NUCLEOTIDE SEQUENCE</scope>
</reference>
<keyword evidence="2" id="KW-0472">Membrane</keyword>
<name>A0A8D8Y3L8_9HEMI</name>
<evidence type="ECO:0000256" key="2">
    <source>
        <dbReference type="SAM" id="Phobius"/>
    </source>
</evidence>
<feature type="transmembrane region" description="Helical" evidence="2">
    <location>
        <begin position="35"/>
        <end position="53"/>
    </location>
</feature>
<keyword evidence="2" id="KW-0812">Transmembrane</keyword>
<feature type="compositionally biased region" description="Polar residues" evidence="1">
    <location>
        <begin position="90"/>
        <end position="100"/>
    </location>
</feature>
<dbReference type="EMBL" id="HBUF01356543">
    <property type="protein sequence ID" value="CAG6717857.1"/>
    <property type="molecule type" value="Transcribed_RNA"/>
</dbReference>
<proteinExistence type="predicted"/>
<dbReference type="AlphaFoldDB" id="A0A8D8Y3L8"/>
<sequence length="100" mass="11860">MIHCLSKVESYVKHNGAVPPHGLFGLLQRTKKKKYLFIFFFFLSQIPSVFFYVNRFFCFEEFIFSCEVLKSCKRPNYDGCPQNEKKKKNLSTNQYTQPIT</sequence>
<feature type="region of interest" description="Disordered" evidence="1">
    <location>
        <begin position="79"/>
        <end position="100"/>
    </location>
</feature>
<keyword evidence="2" id="KW-1133">Transmembrane helix</keyword>
<protein>
    <submittedName>
        <fullName evidence="3">Uncharacterized protein</fullName>
    </submittedName>
</protein>
<organism evidence="3">
    <name type="scientific">Cacopsylla melanoneura</name>
    <dbReference type="NCBI Taxonomy" id="428564"/>
    <lineage>
        <taxon>Eukaryota</taxon>
        <taxon>Metazoa</taxon>
        <taxon>Ecdysozoa</taxon>
        <taxon>Arthropoda</taxon>
        <taxon>Hexapoda</taxon>
        <taxon>Insecta</taxon>
        <taxon>Pterygota</taxon>
        <taxon>Neoptera</taxon>
        <taxon>Paraneoptera</taxon>
        <taxon>Hemiptera</taxon>
        <taxon>Sternorrhyncha</taxon>
        <taxon>Psylloidea</taxon>
        <taxon>Psyllidae</taxon>
        <taxon>Psyllinae</taxon>
        <taxon>Cacopsylla</taxon>
    </lineage>
</organism>
<accession>A0A8D8Y3L8</accession>